<dbReference type="AlphaFoldDB" id="J1HPW6"/>
<dbReference type="PATRIC" id="fig|1125718.3.peg.122"/>
<dbReference type="OrthoDB" id="4868097at2"/>
<keyword evidence="3" id="KW-1185">Reference proteome</keyword>
<evidence type="ECO:0000313" key="2">
    <source>
        <dbReference type="EMBL" id="EJF47628.1"/>
    </source>
</evidence>
<reference evidence="2 3" key="1">
    <citation type="submission" date="2012-05" db="EMBL/GenBank/DDBJ databases">
        <authorList>
            <person name="Harkins D.M."/>
            <person name="Madupu R."/>
            <person name="Durkin A.S."/>
            <person name="Torralba M."/>
            <person name="Methe B."/>
            <person name="Sutton G.G."/>
            <person name="Nelson K.E."/>
        </authorList>
    </citation>
    <scope>NUCLEOTIDE SEQUENCE [LARGE SCALE GENOMIC DNA]</scope>
    <source>
        <strain evidence="2 3">F0489</strain>
    </source>
</reference>
<dbReference type="eggNOG" id="ENOG5031HRI">
    <property type="taxonomic scope" value="Bacteria"/>
</dbReference>
<gene>
    <name evidence="2" type="ORF">HMPREF1318_2351</name>
</gene>
<dbReference type="InterPro" id="IPR001387">
    <property type="entry name" value="Cro/C1-type_HTH"/>
</dbReference>
<feature type="domain" description="HTH cro/C1-type" evidence="1">
    <location>
        <begin position="9"/>
        <end position="64"/>
    </location>
</feature>
<dbReference type="RefSeq" id="WP_008729540.1">
    <property type="nucleotide sequence ID" value="NZ_AKFT01000007.1"/>
</dbReference>
<proteinExistence type="predicted"/>
<dbReference type="EMBL" id="AKFT01000007">
    <property type="protein sequence ID" value="EJF47628.1"/>
    <property type="molecule type" value="Genomic_DNA"/>
</dbReference>
<accession>J1HPW6</accession>
<dbReference type="CDD" id="cd00093">
    <property type="entry name" value="HTH_XRE"/>
    <property type="match status" value="1"/>
</dbReference>
<sequence length="246" mass="25928">MVGFDPIELRSRREALGLSQVDLARLLGIKQNTVSQWEAGMRSPRDPVSILMALSGLEDEFDDLVDRIAELGEHASAVRDSSSVELRTYASDAVYWVAEAAAARKGIPAAMHRAATAYAARALESEQAITARIISRRHNQESDAVMDTIIESTTGPLFEAVYAATVEACPPQAADDGWPVASDTALDTVLAGPDGARLTVTAHLDDAGGLTGASWAGQLPDGTLLQGDGGTDDAVEAARQWAAGLE</sequence>
<name>J1HPW6_9ACTO</name>
<comment type="caution">
    <text evidence="2">The sequence shown here is derived from an EMBL/GenBank/DDBJ whole genome shotgun (WGS) entry which is preliminary data.</text>
</comment>
<protein>
    <submittedName>
        <fullName evidence="2">DNA-binding helix-turn-helix protein</fullName>
    </submittedName>
</protein>
<evidence type="ECO:0000259" key="1">
    <source>
        <dbReference type="PROSITE" id="PS50943"/>
    </source>
</evidence>
<dbReference type="Gene3D" id="1.10.260.40">
    <property type="entry name" value="lambda repressor-like DNA-binding domains"/>
    <property type="match status" value="1"/>
</dbReference>
<dbReference type="PROSITE" id="PS50943">
    <property type="entry name" value="HTH_CROC1"/>
    <property type="match status" value="1"/>
</dbReference>
<dbReference type="InterPro" id="IPR010982">
    <property type="entry name" value="Lambda_DNA-bd_dom_sf"/>
</dbReference>
<dbReference type="SUPFAM" id="SSF47413">
    <property type="entry name" value="lambda repressor-like DNA-binding domains"/>
    <property type="match status" value="1"/>
</dbReference>
<dbReference type="Pfam" id="PF01381">
    <property type="entry name" value="HTH_3"/>
    <property type="match status" value="1"/>
</dbReference>
<keyword evidence="2" id="KW-0238">DNA-binding</keyword>
<dbReference type="SMART" id="SM00530">
    <property type="entry name" value="HTH_XRE"/>
    <property type="match status" value="1"/>
</dbReference>
<dbReference type="Proteomes" id="UP000002941">
    <property type="component" value="Unassembled WGS sequence"/>
</dbReference>
<evidence type="ECO:0000313" key="3">
    <source>
        <dbReference type="Proteomes" id="UP000002941"/>
    </source>
</evidence>
<organism evidence="2 3">
    <name type="scientific">Actinomyces massiliensis F0489</name>
    <dbReference type="NCBI Taxonomy" id="1125718"/>
    <lineage>
        <taxon>Bacteria</taxon>
        <taxon>Bacillati</taxon>
        <taxon>Actinomycetota</taxon>
        <taxon>Actinomycetes</taxon>
        <taxon>Actinomycetales</taxon>
        <taxon>Actinomycetaceae</taxon>
        <taxon>Actinomyces</taxon>
    </lineage>
</organism>
<dbReference type="GO" id="GO:0003677">
    <property type="term" value="F:DNA binding"/>
    <property type="evidence" value="ECO:0007669"/>
    <property type="project" value="UniProtKB-KW"/>
</dbReference>